<dbReference type="SMART" id="SM00091">
    <property type="entry name" value="PAS"/>
    <property type="match status" value="2"/>
</dbReference>
<dbReference type="PROSITE" id="PS50113">
    <property type="entry name" value="PAC"/>
    <property type="match status" value="1"/>
</dbReference>
<dbReference type="Pfam" id="PF02518">
    <property type="entry name" value="HATPase_c"/>
    <property type="match status" value="1"/>
</dbReference>
<reference evidence="12 13" key="1">
    <citation type="submission" date="2018-11" db="EMBL/GenBank/DDBJ databases">
        <title>Parancylomarina longa gen. nov., sp. nov., isolated from sediments of southern Okinawa.</title>
        <authorList>
            <person name="Fu T."/>
        </authorList>
    </citation>
    <scope>NUCLEOTIDE SEQUENCE [LARGE SCALE GENOMIC DNA]</scope>
    <source>
        <strain evidence="12 13">T3-2 S1-C</strain>
    </source>
</reference>
<dbReference type="SMART" id="SM00086">
    <property type="entry name" value="PAC"/>
    <property type="match status" value="1"/>
</dbReference>
<dbReference type="NCBIfam" id="TIGR00229">
    <property type="entry name" value="sensory_box"/>
    <property type="match status" value="2"/>
</dbReference>
<feature type="coiled-coil region" evidence="7">
    <location>
        <begin position="585"/>
        <end position="612"/>
    </location>
</feature>
<dbReference type="OrthoDB" id="9796457at2"/>
<name>A0A434ATR9_9BACT</name>
<feature type="domain" description="PAS" evidence="10">
    <location>
        <begin position="198"/>
        <end position="253"/>
    </location>
</feature>
<dbReference type="CDD" id="cd00130">
    <property type="entry name" value="PAS"/>
    <property type="match status" value="2"/>
</dbReference>
<dbReference type="Proteomes" id="UP000282985">
    <property type="component" value="Unassembled WGS sequence"/>
</dbReference>
<evidence type="ECO:0000256" key="7">
    <source>
        <dbReference type="SAM" id="Coils"/>
    </source>
</evidence>
<dbReference type="Gene3D" id="3.30.565.10">
    <property type="entry name" value="Histidine kinase-like ATPase, C-terminal domain"/>
    <property type="match status" value="1"/>
</dbReference>
<dbReference type="CDD" id="cd00082">
    <property type="entry name" value="HisKA"/>
    <property type="match status" value="1"/>
</dbReference>
<dbReference type="SMART" id="SM00388">
    <property type="entry name" value="HisKA"/>
    <property type="match status" value="1"/>
</dbReference>
<protein>
    <recommendedName>
        <fullName evidence="2">histidine kinase</fullName>
        <ecNumber evidence="2">2.7.13.3</ecNumber>
    </recommendedName>
</protein>
<keyword evidence="13" id="KW-1185">Reference proteome</keyword>
<dbReference type="RefSeq" id="WP_127344115.1">
    <property type="nucleotide sequence ID" value="NZ_RJJX01000015.1"/>
</dbReference>
<evidence type="ECO:0000259" key="9">
    <source>
        <dbReference type="PROSITE" id="PS50110"/>
    </source>
</evidence>
<dbReference type="InterPro" id="IPR036890">
    <property type="entry name" value="HATPase_C_sf"/>
</dbReference>
<dbReference type="SMART" id="SM00065">
    <property type="entry name" value="GAF"/>
    <property type="match status" value="1"/>
</dbReference>
<dbReference type="SUPFAM" id="SSF55781">
    <property type="entry name" value="GAF domain-like"/>
    <property type="match status" value="1"/>
</dbReference>
<dbReference type="Pfam" id="PF00989">
    <property type="entry name" value="PAS"/>
    <property type="match status" value="1"/>
</dbReference>
<accession>A0A434ATR9</accession>
<evidence type="ECO:0000313" key="13">
    <source>
        <dbReference type="Proteomes" id="UP000282985"/>
    </source>
</evidence>
<dbReference type="PANTHER" id="PTHR43047">
    <property type="entry name" value="TWO-COMPONENT HISTIDINE PROTEIN KINASE"/>
    <property type="match status" value="1"/>
</dbReference>
<dbReference type="InterPro" id="IPR003661">
    <property type="entry name" value="HisK_dim/P_dom"/>
</dbReference>
<organism evidence="12 13">
    <name type="scientific">Ancylomarina longa</name>
    <dbReference type="NCBI Taxonomy" id="2487017"/>
    <lineage>
        <taxon>Bacteria</taxon>
        <taxon>Pseudomonadati</taxon>
        <taxon>Bacteroidota</taxon>
        <taxon>Bacteroidia</taxon>
        <taxon>Marinilabiliales</taxon>
        <taxon>Marinifilaceae</taxon>
        <taxon>Ancylomarina</taxon>
    </lineage>
</organism>
<comment type="catalytic activity">
    <reaction evidence="1">
        <text>ATP + protein L-histidine = ADP + protein N-phospho-L-histidine.</text>
        <dbReference type="EC" id="2.7.13.3"/>
    </reaction>
</comment>
<dbReference type="Gene3D" id="3.30.450.20">
    <property type="entry name" value="PAS domain"/>
    <property type="match status" value="2"/>
</dbReference>
<dbReference type="PROSITE" id="PS50112">
    <property type="entry name" value="PAS"/>
    <property type="match status" value="2"/>
</dbReference>
<dbReference type="SUPFAM" id="SSF55874">
    <property type="entry name" value="ATPase domain of HSP90 chaperone/DNA topoisomerase II/histidine kinase"/>
    <property type="match status" value="1"/>
</dbReference>
<evidence type="ECO:0000259" key="11">
    <source>
        <dbReference type="PROSITE" id="PS50113"/>
    </source>
</evidence>
<feature type="domain" description="PAS" evidence="10">
    <location>
        <begin position="476"/>
        <end position="522"/>
    </location>
</feature>
<evidence type="ECO:0000313" key="12">
    <source>
        <dbReference type="EMBL" id="RUT77813.1"/>
    </source>
</evidence>
<dbReference type="PANTHER" id="PTHR43047:SF72">
    <property type="entry name" value="OSMOSENSING HISTIDINE PROTEIN KINASE SLN1"/>
    <property type="match status" value="1"/>
</dbReference>
<keyword evidence="4" id="KW-0808">Transferase</keyword>
<dbReference type="InterPro" id="IPR001610">
    <property type="entry name" value="PAC"/>
</dbReference>
<evidence type="ECO:0000259" key="8">
    <source>
        <dbReference type="PROSITE" id="PS50109"/>
    </source>
</evidence>
<keyword evidence="5" id="KW-0418">Kinase</keyword>
<dbReference type="InterPro" id="IPR001789">
    <property type="entry name" value="Sig_transdc_resp-reg_receiver"/>
</dbReference>
<dbReference type="Gene3D" id="3.40.50.2300">
    <property type="match status" value="1"/>
</dbReference>
<evidence type="ECO:0000256" key="4">
    <source>
        <dbReference type="ARBA" id="ARBA00022679"/>
    </source>
</evidence>
<dbReference type="SUPFAM" id="SSF47384">
    <property type="entry name" value="Homodimeric domain of signal transducing histidine kinase"/>
    <property type="match status" value="1"/>
</dbReference>
<dbReference type="InterPro" id="IPR004358">
    <property type="entry name" value="Sig_transdc_His_kin-like_C"/>
</dbReference>
<dbReference type="PRINTS" id="PR00344">
    <property type="entry name" value="BCTRLSENSOR"/>
</dbReference>
<gene>
    <name evidence="12" type="ORF">DLK05_11490</name>
</gene>
<dbReference type="GO" id="GO:0006355">
    <property type="term" value="P:regulation of DNA-templated transcription"/>
    <property type="evidence" value="ECO:0007669"/>
    <property type="project" value="InterPro"/>
</dbReference>
<evidence type="ECO:0000256" key="5">
    <source>
        <dbReference type="ARBA" id="ARBA00022777"/>
    </source>
</evidence>
<evidence type="ECO:0000256" key="6">
    <source>
        <dbReference type="PROSITE-ProRule" id="PRU00169"/>
    </source>
</evidence>
<evidence type="ECO:0000259" key="10">
    <source>
        <dbReference type="PROSITE" id="PS50112"/>
    </source>
</evidence>
<dbReference type="EC" id="2.7.13.3" evidence="2"/>
<dbReference type="InterPro" id="IPR005467">
    <property type="entry name" value="His_kinase_dom"/>
</dbReference>
<dbReference type="GO" id="GO:0005886">
    <property type="term" value="C:plasma membrane"/>
    <property type="evidence" value="ECO:0007669"/>
    <property type="project" value="TreeGrafter"/>
</dbReference>
<proteinExistence type="predicted"/>
<dbReference type="InterPro" id="IPR013767">
    <property type="entry name" value="PAS_fold"/>
</dbReference>
<dbReference type="GO" id="GO:0000155">
    <property type="term" value="F:phosphorelay sensor kinase activity"/>
    <property type="evidence" value="ECO:0007669"/>
    <property type="project" value="InterPro"/>
</dbReference>
<feature type="domain" description="Histidine kinase" evidence="8">
    <location>
        <begin position="619"/>
        <end position="839"/>
    </location>
</feature>
<dbReference type="SUPFAM" id="SSF55785">
    <property type="entry name" value="PYP-like sensor domain (PAS domain)"/>
    <property type="match status" value="2"/>
</dbReference>
<dbReference type="EMBL" id="RJJX01000015">
    <property type="protein sequence ID" value="RUT77813.1"/>
    <property type="molecule type" value="Genomic_DNA"/>
</dbReference>
<dbReference type="InterPro" id="IPR035965">
    <property type="entry name" value="PAS-like_dom_sf"/>
</dbReference>
<dbReference type="InterPro" id="IPR011006">
    <property type="entry name" value="CheY-like_superfamily"/>
</dbReference>
<evidence type="ECO:0000256" key="1">
    <source>
        <dbReference type="ARBA" id="ARBA00000085"/>
    </source>
</evidence>
<dbReference type="SMART" id="SM00448">
    <property type="entry name" value="REC"/>
    <property type="match status" value="1"/>
</dbReference>
<sequence>MISNLRSKASNNDISINDSKDIGIPENLESILNDFSYFSGCPCLFIDFQNNYVNSDDCMANSFFSSRIWRSEENRFADISQMKSERKDECVELIYGEYARAIFVPVKVKGLLFGYFVYGQFILDTDLNSDHKHCSTGCNVNYKDEIDLCKILPREEIEENINKSIRFARGISSQLEMSFDLKTEINKNKVVANELLLQKTFFENLFNDSPEAIVILDNKDRVIKVNSEFESLFEYTQQEAENQLINDLIVPENFKNEGKNATDNVSGGSLVDLTTLRQTKSGKQVHVQVIGKPITLGDNQVAVYAIYRNLTAQVWNQKSQQIIHRISELLNSSTDTILMIQHIAEEIEQVIGVGELFMELVRSNQKSLRVFHGKAASFEEVNFTQSLSSIVLREKKMLYLDKQQVAERVQSNCLQIEKKPLFWLGIPLIAEGKVLGTFGVASYSGSGELNLESIKLLEVIASQIAAGIIKKLKSEEIRMLHLSMEQSPASVIITDLDGNIEYVNPKFCELTGYTAEEVNGENPRILKSGFTPKETYEELWASITAGKEWKGEFLNVKKNKDLYWERANFSSIMNAEGEIVHFLAIKEDITKYKQFEKELLDAKDKAEQSDRLKSAFLANMSHELRTPLNAIIGFSNLCDDSMTMPEILEFVSLINKSGNQLLGIVEDILSFTAMESGGVKINKEEFLMANFMSEIQKLAEEKQILQSKERLDLEFNPDTNYKRILVKTDFQRLLQSVGNLLKNALKFTNDGFVEFGYKIIGEELHLYVKDSGVGIEDGKKNLIFDRFRQVDDSITRTFGGTGLGLAIVKKNIDLLGGSVEVESRPNEGSTFTIRLNCLLSAEKIKQSPTHNVPEKMENGSPLILVAEDELSNYRLIQAILKRSNYDIIRANTGEEAIQICKENKNVKLVLMDIRMPGMGGLLATSEIKNIIPDLPIIAQTAYAMNEDKETALAQGCDDYITKPINRMDLIKKLETFLR</sequence>
<dbReference type="Pfam" id="PF00512">
    <property type="entry name" value="HisKA"/>
    <property type="match status" value="1"/>
</dbReference>
<comment type="caution">
    <text evidence="12">The sequence shown here is derived from an EMBL/GenBank/DDBJ whole genome shotgun (WGS) entry which is preliminary data.</text>
</comment>
<feature type="modified residue" description="4-aspartylphosphate" evidence="6">
    <location>
        <position position="912"/>
    </location>
</feature>
<dbReference type="PROSITE" id="PS50109">
    <property type="entry name" value="HIS_KIN"/>
    <property type="match status" value="1"/>
</dbReference>
<dbReference type="InterPro" id="IPR003018">
    <property type="entry name" value="GAF"/>
</dbReference>
<dbReference type="InterPro" id="IPR003594">
    <property type="entry name" value="HATPase_dom"/>
</dbReference>
<dbReference type="Gene3D" id="1.10.287.130">
    <property type="match status" value="1"/>
</dbReference>
<dbReference type="Pfam" id="PF13426">
    <property type="entry name" value="PAS_9"/>
    <property type="match status" value="1"/>
</dbReference>
<dbReference type="Pfam" id="PF00072">
    <property type="entry name" value="Response_reg"/>
    <property type="match status" value="1"/>
</dbReference>
<keyword evidence="7" id="KW-0175">Coiled coil</keyword>
<dbReference type="InterPro" id="IPR000014">
    <property type="entry name" value="PAS"/>
</dbReference>
<evidence type="ECO:0000256" key="3">
    <source>
        <dbReference type="ARBA" id="ARBA00022553"/>
    </source>
</evidence>
<dbReference type="InterPro" id="IPR029016">
    <property type="entry name" value="GAF-like_dom_sf"/>
</dbReference>
<evidence type="ECO:0000256" key="2">
    <source>
        <dbReference type="ARBA" id="ARBA00012438"/>
    </source>
</evidence>
<keyword evidence="3 6" id="KW-0597">Phosphoprotein</keyword>
<dbReference type="InterPro" id="IPR000700">
    <property type="entry name" value="PAS-assoc_C"/>
</dbReference>
<feature type="domain" description="Response regulatory" evidence="9">
    <location>
        <begin position="862"/>
        <end position="977"/>
    </location>
</feature>
<dbReference type="SMART" id="SM00387">
    <property type="entry name" value="HATPase_c"/>
    <property type="match status" value="1"/>
</dbReference>
<feature type="domain" description="PAC" evidence="11">
    <location>
        <begin position="547"/>
        <end position="601"/>
    </location>
</feature>
<dbReference type="GO" id="GO:0009927">
    <property type="term" value="F:histidine phosphotransfer kinase activity"/>
    <property type="evidence" value="ECO:0007669"/>
    <property type="project" value="TreeGrafter"/>
</dbReference>
<dbReference type="Pfam" id="PF13185">
    <property type="entry name" value="GAF_2"/>
    <property type="match status" value="1"/>
</dbReference>
<dbReference type="AlphaFoldDB" id="A0A434ATR9"/>
<dbReference type="Gene3D" id="3.30.450.40">
    <property type="match status" value="1"/>
</dbReference>
<dbReference type="PROSITE" id="PS50110">
    <property type="entry name" value="RESPONSE_REGULATORY"/>
    <property type="match status" value="1"/>
</dbReference>
<dbReference type="SUPFAM" id="SSF52172">
    <property type="entry name" value="CheY-like"/>
    <property type="match status" value="1"/>
</dbReference>
<dbReference type="InterPro" id="IPR036097">
    <property type="entry name" value="HisK_dim/P_sf"/>
</dbReference>